<keyword evidence="2" id="KW-0812">Transmembrane</keyword>
<sequence length="1628" mass="178132">MNQAVQPPDFAFGLRKPERKIASDGFLGIGSEQNTTYAVTADMARQYKALQEELIYKINCLEHRRVGREIQNTEQKEELDITNHELKEPQLNERMNDMSAEFANMLAETLDPGGRRAFLSATDLMKLHINEKLSDAALGNAWAGDAEASRPDFSQRLQDGGSRWPGGWGRPGSVRISCKGCSSLGVLNGREMGQSRGEDFSNKAYNAVAINSKSDHGNKVIPCAYVEHMCVLRSQVSDPVASSFDLLQRLERCSVPIPNAFSCKDLDVWRTFLELFQANAQQGFPVDGELFDIADWLVVQFQTKPFEAHPPEGFFNYLCGGSDEKPPSRRHRHKVAPAEPVARLPNRWRKQRDRPGRVRGPALGGTKDSVPLRFVARVKRGLWASITAAPVHSTHSEGLLGACEAFWAKFQVPEDMKRFLGGSLVGRHEEEEDVEEPKEVLQACSHREEAEEAEAQKTEASAGASDSPSPSRHPSKASIVQRIGNFQVDTELLRGISLQRALWHGGALFRQSPVDLPDGRRMGLWERGRQVEGFDIFLSHTWQTPGIWKAIALLVHSVWPYALLFWSLSAALAMLLCAYEVLPVVPKKLADAPVVAFAKFEELNWEDLSPPWVTIFGFFSWLALGLYAYLPSLRSDICFLDVVSIHQTDPVLMERGIYGLAGFLRMSKELRVLWSPRYLSRLWCVFELAAFRTCNPSGKITFTPLFIELSVFWMVFAGYIASSVYWVTIITPSTIMTLVGYMCGLAPCTAAIHQLRLSKRMQLEMFHELATFDLTKAECRKASDRVLVHLVIARWYGSADAFVNFVRGPLYQEMMASPASTSGFTKCYTPLFSTGFVSVGLDTLLLLRAAQASPLEITCYVFGPLITFHVVWILATLKLALFLCERTVSWSTHLPDRFVSMLVFWAIEIFLAGGYLLTHYVYRTNIWSILGWLVFTILLTYGFFTRLTNPSFCLMGYVAALFVRARHLMAMGAAGDADAMTSANAVSGHEVTELGPWSCNFLGVSFIGVRQCSNANTPGLKDLSYIEPILGKEMPSCSGRPANPSASRISLDYLDSSPWPISILDVFLNINQTEFMTYVAGRKGGLSGAVPAEMAVPAEIAVAVFGTHATLSLEPVDMLGRAQRTPGPVVLEEPRWCELLGLCDLGASEVTQLLRKAEEDPFAYPWEMMSQHLTQVPLARYALLLCTEPVAGCLMLRRLSLQMGQPLPMLGYFGVALLNGCPPQDVPTFWQHWGELFAESPSRAVLATNNLILSEQIFYQTGRRLPYVRAQGLYTEMSSALALAAVGFVFLNASIAFVAPGALAPKGAQATGFQSEAASESWDASSTSSFPVCSMALLATAAGLMAHGRTSKVARKALHGIKFPYSLQRDSHADLEYLNDVGYLPDGTPMNRAGNAINHPENIQPDPHTPGAPLPRAEFTNSVGYLPDGTPMNADMHAPGSPLPTSFYTADVGYLVDGTDLVTAGNNAVRAGAVPPAPAAASAPQQVAAAFVGVSTQASAPVRKAGGFAYAIQKDAYVDLEFGNDVGYLPDGTPMNRAGNAVNHPENIQPDPHAPGSPLPRAIFVNDVGYLPDGTPMNRAGNAINHPETLGPDPHAPGSALPESAYAADIGYLVDGTPLDAAGNNAVH</sequence>
<feature type="transmembrane region" description="Helical" evidence="2">
    <location>
        <begin position="898"/>
        <end position="918"/>
    </location>
</feature>
<feature type="transmembrane region" description="Helical" evidence="2">
    <location>
        <begin position="733"/>
        <end position="752"/>
    </location>
</feature>
<feature type="transmembrane region" description="Helical" evidence="2">
    <location>
        <begin position="786"/>
        <end position="808"/>
    </location>
</feature>
<dbReference type="Proteomes" id="UP001642464">
    <property type="component" value="Unassembled WGS sequence"/>
</dbReference>
<organism evidence="3 4">
    <name type="scientific">Durusdinium trenchii</name>
    <dbReference type="NCBI Taxonomy" id="1381693"/>
    <lineage>
        <taxon>Eukaryota</taxon>
        <taxon>Sar</taxon>
        <taxon>Alveolata</taxon>
        <taxon>Dinophyceae</taxon>
        <taxon>Suessiales</taxon>
        <taxon>Symbiodiniaceae</taxon>
        <taxon>Durusdinium</taxon>
    </lineage>
</organism>
<feature type="region of interest" description="Disordered" evidence="1">
    <location>
        <begin position="1578"/>
        <end position="1602"/>
    </location>
</feature>
<keyword evidence="4" id="KW-1185">Reference proteome</keyword>
<comment type="caution">
    <text evidence="3">The sequence shown here is derived from an EMBL/GenBank/DDBJ whole genome shotgun (WGS) entry which is preliminary data.</text>
</comment>
<feature type="transmembrane region" description="Helical" evidence="2">
    <location>
        <begin position="925"/>
        <end position="944"/>
    </location>
</feature>
<feature type="transmembrane region" description="Helical" evidence="2">
    <location>
        <begin position="612"/>
        <end position="630"/>
    </location>
</feature>
<reference evidence="3 4" key="1">
    <citation type="submission" date="2024-02" db="EMBL/GenBank/DDBJ databases">
        <authorList>
            <person name="Chen Y."/>
            <person name="Shah S."/>
            <person name="Dougan E. K."/>
            <person name="Thang M."/>
            <person name="Chan C."/>
        </authorList>
    </citation>
    <scope>NUCLEOTIDE SEQUENCE [LARGE SCALE GENOMIC DNA]</scope>
</reference>
<evidence type="ECO:0000313" key="3">
    <source>
        <dbReference type="EMBL" id="CAK9071243.1"/>
    </source>
</evidence>
<feature type="region of interest" description="Disordered" evidence="1">
    <location>
        <begin position="149"/>
        <end position="168"/>
    </location>
</feature>
<feature type="transmembrane region" description="Helical" evidence="2">
    <location>
        <begin position="859"/>
        <end position="883"/>
    </location>
</feature>
<feature type="compositionally biased region" description="Basic and acidic residues" evidence="1">
    <location>
        <begin position="445"/>
        <end position="457"/>
    </location>
</feature>
<dbReference type="EMBL" id="CAXAMM010033336">
    <property type="protein sequence ID" value="CAK9071243.1"/>
    <property type="molecule type" value="Genomic_DNA"/>
</dbReference>
<evidence type="ECO:0000256" key="2">
    <source>
        <dbReference type="SAM" id="Phobius"/>
    </source>
</evidence>
<feature type="compositionally biased region" description="Low complexity" evidence="1">
    <location>
        <begin position="458"/>
        <end position="470"/>
    </location>
</feature>
<feature type="transmembrane region" description="Helical" evidence="2">
    <location>
        <begin position="705"/>
        <end position="727"/>
    </location>
</feature>
<keyword evidence="2" id="KW-0472">Membrane</keyword>
<protein>
    <submittedName>
        <fullName evidence="3">Chloroplastic (RuBisCO)</fullName>
    </submittedName>
</protein>
<feature type="transmembrane region" description="Helical" evidence="2">
    <location>
        <begin position="828"/>
        <end position="847"/>
    </location>
</feature>
<gene>
    <name evidence="3" type="ORF">SCF082_LOCUS35308</name>
</gene>
<feature type="region of interest" description="Disordered" evidence="1">
    <location>
        <begin position="445"/>
        <end position="476"/>
    </location>
</feature>
<accession>A0ABP0P6J4</accession>
<evidence type="ECO:0000313" key="4">
    <source>
        <dbReference type="Proteomes" id="UP001642464"/>
    </source>
</evidence>
<name>A0ABP0P6J4_9DINO</name>
<evidence type="ECO:0000256" key="1">
    <source>
        <dbReference type="SAM" id="MobiDB-lite"/>
    </source>
</evidence>
<keyword evidence="2" id="KW-1133">Transmembrane helix</keyword>
<feature type="region of interest" description="Disordered" evidence="1">
    <location>
        <begin position="1392"/>
        <end position="1417"/>
    </location>
</feature>
<proteinExistence type="predicted"/>